<protein>
    <recommendedName>
        <fullName evidence="5">XRE family transcriptional regulator</fullName>
    </recommendedName>
</protein>
<evidence type="ECO:0000256" key="1">
    <source>
        <dbReference type="SAM" id="MobiDB-lite"/>
    </source>
</evidence>
<dbReference type="Gene3D" id="2.80.10.50">
    <property type="match status" value="1"/>
</dbReference>
<dbReference type="AlphaFoldDB" id="A0A918HY35"/>
<reference evidence="3" key="2">
    <citation type="submission" date="2020-09" db="EMBL/GenBank/DDBJ databases">
        <authorList>
            <person name="Sun Q."/>
            <person name="Ohkuma M."/>
        </authorList>
    </citation>
    <scope>NUCLEOTIDE SEQUENCE</scope>
    <source>
        <strain evidence="3">JCM 4391</strain>
    </source>
</reference>
<name>A0A918HY35_9ACTN</name>
<keyword evidence="2" id="KW-1133">Transmembrane helix</keyword>
<dbReference type="SUPFAM" id="SSF50370">
    <property type="entry name" value="Ricin B-like lectins"/>
    <property type="match status" value="1"/>
</dbReference>
<dbReference type="Pfam" id="PF13560">
    <property type="entry name" value="HTH_31"/>
    <property type="match status" value="1"/>
</dbReference>
<evidence type="ECO:0008006" key="5">
    <source>
        <dbReference type="Google" id="ProtNLM"/>
    </source>
</evidence>
<dbReference type="Proteomes" id="UP000636661">
    <property type="component" value="Unassembled WGS sequence"/>
</dbReference>
<organism evidence="3 4">
    <name type="scientific">Streptomyces lavendofoliae</name>
    <dbReference type="NCBI Taxonomy" id="67314"/>
    <lineage>
        <taxon>Bacteria</taxon>
        <taxon>Bacillati</taxon>
        <taxon>Actinomycetota</taxon>
        <taxon>Actinomycetes</taxon>
        <taxon>Kitasatosporales</taxon>
        <taxon>Streptomycetaceae</taxon>
        <taxon>Streptomyces</taxon>
    </lineage>
</organism>
<dbReference type="CDD" id="cd00093">
    <property type="entry name" value="HTH_XRE"/>
    <property type="match status" value="1"/>
</dbReference>
<feature type="compositionally biased region" description="Gly residues" evidence="1">
    <location>
        <begin position="125"/>
        <end position="134"/>
    </location>
</feature>
<comment type="caution">
    <text evidence="3">The sequence shown here is derived from an EMBL/GenBank/DDBJ whole genome shotgun (WGS) entry which is preliminary data.</text>
</comment>
<evidence type="ECO:0000313" key="3">
    <source>
        <dbReference type="EMBL" id="GGU44366.1"/>
    </source>
</evidence>
<dbReference type="EMBL" id="BMTP01000008">
    <property type="protein sequence ID" value="GGU44366.1"/>
    <property type="molecule type" value="Genomic_DNA"/>
</dbReference>
<reference evidence="3" key="1">
    <citation type="journal article" date="2014" name="Int. J. Syst. Evol. Microbiol.">
        <title>Complete genome sequence of Corynebacterium casei LMG S-19264T (=DSM 44701T), isolated from a smear-ripened cheese.</title>
        <authorList>
            <consortium name="US DOE Joint Genome Institute (JGI-PGF)"/>
            <person name="Walter F."/>
            <person name="Albersmeier A."/>
            <person name="Kalinowski J."/>
            <person name="Ruckert C."/>
        </authorList>
    </citation>
    <scope>NUCLEOTIDE SEQUENCE</scope>
    <source>
        <strain evidence="3">JCM 4391</strain>
    </source>
</reference>
<accession>A0A918HY35</accession>
<dbReference type="InterPro" id="IPR001387">
    <property type="entry name" value="Cro/C1-type_HTH"/>
</dbReference>
<feature type="region of interest" description="Disordered" evidence="1">
    <location>
        <begin position="95"/>
        <end position="134"/>
    </location>
</feature>
<proteinExistence type="predicted"/>
<keyword evidence="2" id="KW-0812">Transmembrane</keyword>
<dbReference type="RefSeq" id="WP_189551819.1">
    <property type="nucleotide sequence ID" value="NZ_BMTP01000008.1"/>
</dbReference>
<evidence type="ECO:0000313" key="4">
    <source>
        <dbReference type="Proteomes" id="UP000636661"/>
    </source>
</evidence>
<evidence type="ECO:0000256" key="2">
    <source>
        <dbReference type="SAM" id="Phobius"/>
    </source>
</evidence>
<sequence length="331" mass="34567">MADGEQAPDPRGARDPAEFVERLQALKDWSGLTYRELAARAEAVGDVLPRSTVANMLARPSVPREELLRAFVRACGAGPEVLEVWLAVREELASRGNHGGTDGGRALSWPGAAGGDEAGDASTRGDGGGAGPGAGASRWQRLVVPVTAVLTLVVAVLTVVAFLRGDGEPAHRPPDAGATAPSAGPVHVRAVHSGLCLNERRGQESGQVYQVPCAGAVVPRYSLVPLDGGLWTLRSDHPDFGAGCAGIPAETARRDGAPLVDQECGRRGPGEAFRIEPVTGPHEGYRVRSAHSGLCLEVREGSSEPWADVVQRVCDDTGAGQVFSFDRRTAA</sequence>
<keyword evidence="4" id="KW-1185">Reference proteome</keyword>
<dbReference type="InterPro" id="IPR035992">
    <property type="entry name" value="Ricin_B-like_lectins"/>
</dbReference>
<feature type="transmembrane region" description="Helical" evidence="2">
    <location>
        <begin position="142"/>
        <end position="163"/>
    </location>
</feature>
<gene>
    <name evidence="3" type="ORF">GCM10010274_35600</name>
</gene>
<dbReference type="CDD" id="cd00161">
    <property type="entry name" value="beta-trefoil_Ricin-like"/>
    <property type="match status" value="1"/>
</dbReference>
<keyword evidence="2" id="KW-0472">Membrane</keyword>